<dbReference type="SUPFAM" id="SSF53167">
    <property type="entry name" value="Purine and uridine phosphorylases"/>
    <property type="match status" value="1"/>
</dbReference>
<feature type="domain" description="Farnesoic acid O-methyl transferase" evidence="1">
    <location>
        <begin position="104"/>
        <end position="239"/>
    </location>
</feature>
<dbReference type="OrthoDB" id="1577640at2759"/>
<dbReference type="PANTHER" id="PTHR47705:SF1">
    <property type="entry name" value="PNP_UDP_1 DOMAIN-CONTAINING PROTEIN"/>
    <property type="match status" value="1"/>
</dbReference>
<sequence>MLSQTAFYFIPPTATPHRLPLPSTLCRADGVTKKRAFTDYFQELMNQEDFPKNYIGFVKRALVLLKKYSLIKRVELLVEKTEEPASNDNLPPIKSFITVITPDAYKYQLVPEVPVSNKTFLTFQVKAAANAYLALSAVYSDLERKTHEILIGENNRRSMIREGSLGPVRAEAMTINILSDREFRYFWVSWSGHHVEVGCGNKQGQSRFLHWHVPPNKQFNVNCLAVSTDRLSKGQWEFVEMLDAFPDEKDQTDSDCSRVAKKARLKSSLIWLAKKQKMIQCLEDAYPNSMSIQDILVNSRVKQSDMITAVVMLNDLQNRGLIKEVDKGMWMRIPVSQQNNPDVKMVEELPFLTHQQQPSIAIITSLYCEKLAVDAMIEEKATFVKYKTDGDSQVYTLGRIGKHRVVSTKLSKGGPHQKSMIAAENTITRLLGVFSHVEHVLLVGVGGAVPHFSDFEKHVRIGDVVVSLPIDRSGSIYVHCQRVEKIPGSCGYSYVTRAWSSATQTLQKAVNVLQRNVERNPHTAKPWDFYIEEGKELLENEESDFHRPSITRDKLLFTQPNGTVVQYEHPKPTGLASRNYTEGQVTIRYGLIGSGGLVTRNQEMRNEFAQLNGIKAFDLEFEAVLDSLEGNRNCSFLIIRGMADYGDGTGKKGWQPYAALAAAAYTKSLLTVLE</sequence>
<dbReference type="PANTHER" id="PTHR47705">
    <property type="entry name" value="AGAP000321-PA"/>
    <property type="match status" value="1"/>
</dbReference>
<dbReference type="AlphaFoldDB" id="A0A812CHU7"/>
<protein>
    <recommendedName>
        <fullName evidence="1">Farnesoic acid O-methyl transferase domain-containing protein</fullName>
    </recommendedName>
</protein>
<evidence type="ECO:0000313" key="2">
    <source>
        <dbReference type="EMBL" id="CAE1263810.1"/>
    </source>
</evidence>
<name>A0A812CHU7_ACAPH</name>
<organism evidence="2 3">
    <name type="scientific">Acanthosepion pharaonis</name>
    <name type="common">Pharaoh cuttlefish</name>
    <name type="synonym">Sepia pharaonis</name>
    <dbReference type="NCBI Taxonomy" id="158019"/>
    <lineage>
        <taxon>Eukaryota</taxon>
        <taxon>Metazoa</taxon>
        <taxon>Spiralia</taxon>
        <taxon>Lophotrochozoa</taxon>
        <taxon>Mollusca</taxon>
        <taxon>Cephalopoda</taxon>
        <taxon>Coleoidea</taxon>
        <taxon>Decapodiformes</taxon>
        <taxon>Sepiida</taxon>
        <taxon>Sepiina</taxon>
        <taxon>Sepiidae</taxon>
        <taxon>Acanthosepion</taxon>
    </lineage>
</organism>
<dbReference type="GO" id="GO:0009116">
    <property type="term" value="P:nucleoside metabolic process"/>
    <property type="evidence" value="ECO:0007669"/>
    <property type="project" value="InterPro"/>
</dbReference>
<dbReference type="GO" id="GO:0003824">
    <property type="term" value="F:catalytic activity"/>
    <property type="evidence" value="ECO:0007669"/>
    <property type="project" value="InterPro"/>
</dbReference>
<proteinExistence type="predicted"/>
<evidence type="ECO:0000259" key="1">
    <source>
        <dbReference type="Pfam" id="PF12248"/>
    </source>
</evidence>
<evidence type="ECO:0000313" key="3">
    <source>
        <dbReference type="Proteomes" id="UP000597762"/>
    </source>
</evidence>
<dbReference type="Gene3D" id="3.40.50.1580">
    <property type="entry name" value="Nucleoside phosphorylase domain"/>
    <property type="match status" value="1"/>
</dbReference>
<dbReference type="InterPro" id="IPR022041">
    <property type="entry name" value="Methyltransf_FA"/>
</dbReference>
<dbReference type="Pfam" id="PF12248">
    <property type="entry name" value="Methyltransf_FA"/>
    <property type="match status" value="1"/>
</dbReference>
<dbReference type="Proteomes" id="UP000597762">
    <property type="component" value="Unassembled WGS sequence"/>
</dbReference>
<dbReference type="InterPro" id="IPR035994">
    <property type="entry name" value="Nucleoside_phosphorylase_sf"/>
</dbReference>
<accession>A0A812CHU7</accession>
<dbReference type="EMBL" id="CAHIKZ030001427">
    <property type="protein sequence ID" value="CAE1263810.1"/>
    <property type="molecule type" value="Genomic_DNA"/>
</dbReference>
<gene>
    <name evidence="2" type="ORF">SPHA_33886</name>
</gene>
<keyword evidence="3" id="KW-1185">Reference proteome</keyword>
<comment type="caution">
    <text evidence="2">The sequence shown here is derived from an EMBL/GenBank/DDBJ whole genome shotgun (WGS) entry which is preliminary data.</text>
</comment>
<reference evidence="2" key="1">
    <citation type="submission" date="2021-01" db="EMBL/GenBank/DDBJ databases">
        <authorList>
            <person name="Li R."/>
            <person name="Bekaert M."/>
        </authorList>
    </citation>
    <scope>NUCLEOTIDE SEQUENCE</scope>
    <source>
        <strain evidence="2">Farmed</strain>
    </source>
</reference>